<dbReference type="Proteomes" id="UP000034392">
    <property type="component" value="Chromosome"/>
</dbReference>
<dbReference type="RefSeq" id="WP_046904536.1">
    <property type="nucleotide sequence ID" value="NZ_CP011452.2"/>
</dbReference>
<dbReference type="OrthoDB" id="7355300at2"/>
<protein>
    <submittedName>
        <fullName evidence="1">Uncharacterized protein</fullName>
    </submittedName>
</protein>
<dbReference type="Gene3D" id="1.20.120.340">
    <property type="entry name" value="Flagellar protein FliS"/>
    <property type="match status" value="1"/>
</dbReference>
<proteinExistence type="predicted"/>
<reference evidence="1" key="1">
    <citation type="submission" date="2015-05" db="EMBL/GenBank/DDBJ databases">
        <title>The complete genome of Altererythrobacter atlanticus strain 26DY36.</title>
        <authorList>
            <person name="Wu Y.-H."/>
            <person name="Cheng H."/>
            <person name="Wu X.-W."/>
        </authorList>
    </citation>
    <scope>NUCLEOTIDE SEQUENCE [LARGE SCALE GENOMIC DNA]</scope>
    <source>
        <strain evidence="1">26DY36</strain>
    </source>
</reference>
<dbReference type="AlphaFoldDB" id="A0A0F7KY30"/>
<dbReference type="EMBL" id="CP011452">
    <property type="protein sequence ID" value="AKH44151.1"/>
    <property type="molecule type" value="Genomic_DNA"/>
</dbReference>
<organism evidence="1 2">
    <name type="scientific">Croceibacterium atlanticum</name>
    <dbReference type="NCBI Taxonomy" id="1267766"/>
    <lineage>
        <taxon>Bacteria</taxon>
        <taxon>Pseudomonadati</taxon>
        <taxon>Pseudomonadota</taxon>
        <taxon>Alphaproteobacteria</taxon>
        <taxon>Sphingomonadales</taxon>
        <taxon>Erythrobacteraceae</taxon>
        <taxon>Croceibacterium</taxon>
    </lineage>
</organism>
<accession>A0A0F7KY30</accession>
<evidence type="ECO:0000313" key="1">
    <source>
        <dbReference type="EMBL" id="AKH44151.1"/>
    </source>
</evidence>
<keyword evidence="2" id="KW-1185">Reference proteome</keyword>
<sequence>MLALTDPHEAYRRSEIDARVSGGNSADLVRFCLSQVIEGLGGAIAARGPATPTLRSKSITRALTALTALEMGVDRGAPLAGALLQVYGSARRALLDCVTDFDADRLRLVRQDLADIQQAFSQTA</sequence>
<dbReference type="PATRIC" id="fig|1267766.3.peg.3177"/>
<evidence type="ECO:0000313" key="2">
    <source>
        <dbReference type="Proteomes" id="UP000034392"/>
    </source>
</evidence>
<dbReference type="SUPFAM" id="SSF101116">
    <property type="entry name" value="Flagellar export chaperone FliS"/>
    <property type="match status" value="1"/>
</dbReference>
<dbReference type="GO" id="GO:0044780">
    <property type="term" value="P:bacterial-type flagellum assembly"/>
    <property type="evidence" value="ECO:0007669"/>
    <property type="project" value="InterPro"/>
</dbReference>
<name>A0A0F7KY30_9SPHN</name>
<gene>
    <name evidence="1" type="ORF">WYH_03132</name>
</gene>
<dbReference type="KEGG" id="aay:WYH_03132"/>
<dbReference type="STRING" id="1267766.WYH_03132"/>
<dbReference type="InterPro" id="IPR036584">
    <property type="entry name" value="FliS_sf"/>
</dbReference>